<feature type="domain" description="Fumarate lyase N-terminal" evidence="3">
    <location>
        <begin position="3"/>
        <end position="150"/>
    </location>
</feature>
<dbReference type="EMBL" id="KQ235637">
    <property type="protein sequence ID" value="KMZ96276.1"/>
    <property type="molecule type" value="Genomic_DNA"/>
</dbReference>
<keyword evidence="1" id="KW-0456">Lyase</keyword>
<dbReference type="InterPro" id="IPR020557">
    <property type="entry name" value="Fumarate_lyase_CS"/>
</dbReference>
<sequence length="151" mass="17109">MNTVQVGRTHGQHAEPTSLGYRFAITYQELENALTKLYLSRREIEIVTIKGSTGTYAHISPQIQEDLSYRLRLFTSPGSFQAFPRNRYSFYFSVLSHIGQIINSLVTTLRSLSREEIGEFSEVSEDHQIGSSSMPHKKNPITLENISGLSR</sequence>
<evidence type="ECO:0000313" key="5">
    <source>
        <dbReference type="Proteomes" id="UP000053239"/>
    </source>
</evidence>
<dbReference type="AlphaFoldDB" id="A0A0J9TM82"/>
<dbReference type="InterPro" id="IPR000362">
    <property type="entry name" value="Fumarate_lyase_fam"/>
</dbReference>
<reference evidence="4 5" key="1">
    <citation type="submission" date="2011-09" db="EMBL/GenBank/DDBJ databases">
        <title>The Genome Sequence of Plasmodium vivax North Korean.</title>
        <authorList>
            <consortium name="The Broad Institute Genome Sequencing Platform"/>
            <consortium name="The Broad Institute Genome Sequencing Center for Infectious Disease"/>
            <person name="Neafsey D."/>
            <person name="Carlton J."/>
            <person name="Barnwell J."/>
            <person name="Collins W."/>
            <person name="Escalante A."/>
            <person name="Mullikin J."/>
            <person name="Saul A."/>
            <person name="Guigo R."/>
            <person name="Camara F."/>
            <person name="Young S.K."/>
            <person name="Zeng Q."/>
            <person name="Gargeya S."/>
            <person name="Fitzgerald M."/>
            <person name="Haas B."/>
            <person name="Abouelleil A."/>
            <person name="Alvarado L."/>
            <person name="Arachchi H.M."/>
            <person name="Berlin A."/>
            <person name="Brown A."/>
            <person name="Chapman S.B."/>
            <person name="Chen Z."/>
            <person name="Dunbar C."/>
            <person name="Freedman E."/>
            <person name="Gearin G."/>
            <person name="Gellesch M."/>
            <person name="Goldberg J."/>
            <person name="Griggs A."/>
            <person name="Gujja S."/>
            <person name="Heiman D."/>
            <person name="Howarth C."/>
            <person name="Larson L."/>
            <person name="Lui A."/>
            <person name="MacDonald P.J.P."/>
            <person name="Montmayeur A."/>
            <person name="Murphy C."/>
            <person name="Neiman D."/>
            <person name="Pearson M."/>
            <person name="Priest M."/>
            <person name="Roberts A."/>
            <person name="Saif S."/>
            <person name="Shea T."/>
            <person name="Shenoy N."/>
            <person name="Sisk P."/>
            <person name="Stolte C."/>
            <person name="Sykes S."/>
            <person name="Wortman J."/>
            <person name="Nusbaum C."/>
            <person name="Birren B."/>
        </authorList>
    </citation>
    <scope>NUCLEOTIDE SEQUENCE [LARGE SCALE GENOMIC DNA]</scope>
    <source>
        <strain evidence="4 5">North Korean</strain>
    </source>
</reference>
<organism evidence="4 5">
    <name type="scientific">Plasmodium vivax North Korean</name>
    <dbReference type="NCBI Taxonomy" id="1035514"/>
    <lineage>
        <taxon>Eukaryota</taxon>
        <taxon>Sar</taxon>
        <taxon>Alveolata</taxon>
        <taxon>Apicomplexa</taxon>
        <taxon>Aconoidasida</taxon>
        <taxon>Haemosporida</taxon>
        <taxon>Plasmodiidae</taxon>
        <taxon>Plasmodium</taxon>
        <taxon>Plasmodium (Plasmodium)</taxon>
    </lineage>
</organism>
<dbReference type="InterPro" id="IPR022761">
    <property type="entry name" value="Fumarate_lyase_N"/>
</dbReference>
<evidence type="ECO:0000259" key="3">
    <source>
        <dbReference type="Pfam" id="PF00206"/>
    </source>
</evidence>
<dbReference type="PANTHER" id="PTHR43172">
    <property type="entry name" value="ADENYLOSUCCINATE LYASE"/>
    <property type="match status" value="1"/>
</dbReference>
<dbReference type="Gene3D" id="1.20.200.10">
    <property type="entry name" value="Fumarase/aspartase (Central domain)"/>
    <property type="match status" value="1"/>
</dbReference>
<dbReference type="Proteomes" id="UP000053239">
    <property type="component" value="Unassembled WGS sequence"/>
</dbReference>
<dbReference type="GO" id="GO:0005829">
    <property type="term" value="C:cytosol"/>
    <property type="evidence" value="ECO:0007669"/>
    <property type="project" value="TreeGrafter"/>
</dbReference>
<dbReference type="GO" id="GO:0070626">
    <property type="term" value="F:(S)-2-(5-amino-1-(5-phospho-D-ribosyl)imidazole-4-carboxamido) succinate lyase (fumarate-forming) activity"/>
    <property type="evidence" value="ECO:0007669"/>
    <property type="project" value="TreeGrafter"/>
</dbReference>
<evidence type="ECO:0000313" key="4">
    <source>
        <dbReference type="EMBL" id="KMZ96276.1"/>
    </source>
</evidence>
<dbReference type="InterPro" id="IPR008948">
    <property type="entry name" value="L-Aspartase-like"/>
</dbReference>
<dbReference type="Pfam" id="PF00206">
    <property type="entry name" value="Lyase_1"/>
    <property type="match status" value="1"/>
</dbReference>
<feature type="compositionally biased region" description="Polar residues" evidence="2">
    <location>
        <begin position="142"/>
        <end position="151"/>
    </location>
</feature>
<dbReference type="PANTHER" id="PTHR43172:SF1">
    <property type="entry name" value="ADENYLOSUCCINATE LYASE"/>
    <property type="match status" value="1"/>
</dbReference>
<protein>
    <recommendedName>
        <fullName evidence="3">Fumarate lyase N-terminal domain-containing protein</fullName>
    </recommendedName>
</protein>
<name>A0A0J9TM82_PLAVI</name>
<dbReference type="SUPFAM" id="SSF48557">
    <property type="entry name" value="L-aspartase-like"/>
    <property type="match status" value="1"/>
</dbReference>
<gene>
    <name evidence="4" type="ORF">PVNG_02414</name>
</gene>
<feature type="region of interest" description="Disordered" evidence="2">
    <location>
        <begin position="123"/>
        <end position="151"/>
    </location>
</feature>
<dbReference type="PRINTS" id="PR00149">
    <property type="entry name" value="FUMRATELYASE"/>
</dbReference>
<evidence type="ECO:0000256" key="1">
    <source>
        <dbReference type="ARBA" id="ARBA00023239"/>
    </source>
</evidence>
<dbReference type="GO" id="GO:0004018">
    <property type="term" value="F:N6-(1,2-dicarboxyethyl)AMP AMP-lyase (fumarate-forming) activity"/>
    <property type="evidence" value="ECO:0007669"/>
    <property type="project" value="TreeGrafter"/>
</dbReference>
<proteinExistence type="predicted"/>
<accession>A0A0J9TM82</accession>
<evidence type="ECO:0000256" key="2">
    <source>
        <dbReference type="SAM" id="MobiDB-lite"/>
    </source>
</evidence>
<dbReference type="PROSITE" id="PS00163">
    <property type="entry name" value="FUMARATE_LYASES"/>
    <property type="match status" value="1"/>
</dbReference>
<dbReference type="GO" id="GO:0044208">
    <property type="term" value="P:'de novo' AMP biosynthetic process"/>
    <property type="evidence" value="ECO:0007669"/>
    <property type="project" value="TreeGrafter"/>
</dbReference>